<dbReference type="Gene3D" id="1.20.120.1780">
    <property type="entry name" value="UbiA prenyltransferase"/>
    <property type="match status" value="1"/>
</dbReference>
<comment type="similarity">
    <text evidence="3">Belongs to the UbiA prenyltransferase family.</text>
</comment>
<evidence type="ECO:0000256" key="8">
    <source>
        <dbReference type="SAM" id="Phobius"/>
    </source>
</evidence>
<comment type="subcellular location">
    <subcellularLocation>
        <location evidence="2">Membrane</location>
        <topology evidence="2">Multi-pass membrane protein</topology>
    </subcellularLocation>
</comment>
<sequence length="164" mass="18053">VERTRLRPVASGLLTPFQGLSFLGFQLLLGLGILLQLNNYSRVLGASSLLLVFSYPLVKRLTFWDKEDDLKVGVKSTALRFGDLTKNWVTGFGIACISSLALSGYNADIGWPFYPFLLAASGQMAWQICTVDLSSRAECNRKFVSNKWFGALVYSGILFGKLAS</sequence>
<comment type="cofactor">
    <cofactor evidence="1">
        <name>Mg(2+)</name>
        <dbReference type="ChEBI" id="CHEBI:18420"/>
    </cofactor>
</comment>
<dbReference type="GO" id="GO:0006744">
    <property type="term" value="P:ubiquinone biosynthetic process"/>
    <property type="evidence" value="ECO:0007669"/>
    <property type="project" value="TreeGrafter"/>
</dbReference>
<feature type="non-terminal residue" evidence="9">
    <location>
        <position position="1"/>
    </location>
</feature>
<evidence type="ECO:0000256" key="1">
    <source>
        <dbReference type="ARBA" id="ARBA00001946"/>
    </source>
</evidence>
<organism evidence="9 10">
    <name type="scientific">Thalictrum thalictroides</name>
    <name type="common">Rue-anemone</name>
    <name type="synonym">Anemone thalictroides</name>
    <dbReference type="NCBI Taxonomy" id="46969"/>
    <lineage>
        <taxon>Eukaryota</taxon>
        <taxon>Viridiplantae</taxon>
        <taxon>Streptophyta</taxon>
        <taxon>Embryophyta</taxon>
        <taxon>Tracheophyta</taxon>
        <taxon>Spermatophyta</taxon>
        <taxon>Magnoliopsida</taxon>
        <taxon>Ranunculales</taxon>
        <taxon>Ranunculaceae</taxon>
        <taxon>Thalictroideae</taxon>
        <taxon>Thalictrum</taxon>
    </lineage>
</organism>
<dbReference type="GO" id="GO:0016765">
    <property type="term" value="F:transferase activity, transferring alkyl or aryl (other than methyl) groups"/>
    <property type="evidence" value="ECO:0007669"/>
    <property type="project" value="InterPro"/>
</dbReference>
<evidence type="ECO:0000256" key="5">
    <source>
        <dbReference type="ARBA" id="ARBA00022692"/>
    </source>
</evidence>
<keyword evidence="4 9" id="KW-0808">Transferase</keyword>
<dbReference type="PANTHER" id="PTHR11048:SF28">
    <property type="entry name" value="4-HYDROXYBENZOATE POLYPRENYLTRANSFERASE, MITOCHONDRIAL"/>
    <property type="match status" value="1"/>
</dbReference>
<evidence type="ECO:0000256" key="2">
    <source>
        <dbReference type="ARBA" id="ARBA00004141"/>
    </source>
</evidence>
<name>A0A7J6WQZ4_THATH</name>
<dbReference type="OrthoDB" id="18170at2759"/>
<keyword evidence="10" id="KW-1185">Reference proteome</keyword>
<evidence type="ECO:0000256" key="4">
    <source>
        <dbReference type="ARBA" id="ARBA00022679"/>
    </source>
</evidence>
<keyword evidence="6 8" id="KW-1133">Transmembrane helix</keyword>
<protein>
    <submittedName>
        <fullName evidence="9">4-hydroxybenzoate polyprenyltransferase protein</fullName>
    </submittedName>
</protein>
<evidence type="ECO:0000313" key="10">
    <source>
        <dbReference type="Proteomes" id="UP000554482"/>
    </source>
</evidence>
<dbReference type="FunFam" id="1.20.120.1780:FF:000001">
    <property type="entry name" value="4-hydroxybenzoate octaprenyltransferase"/>
    <property type="match status" value="1"/>
</dbReference>
<dbReference type="AlphaFoldDB" id="A0A7J6WQZ4"/>
<dbReference type="Proteomes" id="UP000554482">
    <property type="component" value="Unassembled WGS sequence"/>
</dbReference>
<dbReference type="GO" id="GO:0005743">
    <property type="term" value="C:mitochondrial inner membrane"/>
    <property type="evidence" value="ECO:0007669"/>
    <property type="project" value="TreeGrafter"/>
</dbReference>
<dbReference type="Pfam" id="PF01040">
    <property type="entry name" value="UbiA"/>
    <property type="match status" value="1"/>
</dbReference>
<keyword evidence="5 8" id="KW-0812">Transmembrane</keyword>
<accession>A0A7J6WQZ4</accession>
<evidence type="ECO:0000256" key="3">
    <source>
        <dbReference type="ARBA" id="ARBA00005985"/>
    </source>
</evidence>
<feature type="transmembrane region" description="Helical" evidence="8">
    <location>
        <begin position="12"/>
        <end position="34"/>
    </location>
</feature>
<gene>
    <name evidence="9" type="ORF">FRX31_011891</name>
</gene>
<dbReference type="EMBL" id="JABWDY010013153">
    <property type="protein sequence ID" value="KAF5198522.1"/>
    <property type="molecule type" value="Genomic_DNA"/>
</dbReference>
<reference evidence="9 10" key="1">
    <citation type="submission" date="2020-06" db="EMBL/GenBank/DDBJ databases">
        <title>Transcriptomic and genomic resources for Thalictrum thalictroides and T. hernandezii: Facilitating candidate gene discovery in an emerging model plant lineage.</title>
        <authorList>
            <person name="Arias T."/>
            <person name="Riano-Pachon D.M."/>
            <person name="Di Stilio V.S."/>
        </authorList>
    </citation>
    <scope>NUCLEOTIDE SEQUENCE [LARGE SCALE GENOMIC DNA]</scope>
    <source>
        <strain evidence="10">cv. WT478/WT964</strain>
        <tissue evidence="9">Leaves</tissue>
    </source>
</reference>
<keyword evidence="7 8" id="KW-0472">Membrane</keyword>
<proteinExistence type="inferred from homology"/>
<dbReference type="InterPro" id="IPR000537">
    <property type="entry name" value="UbiA_prenyltransferase"/>
</dbReference>
<evidence type="ECO:0000313" key="9">
    <source>
        <dbReference type="EMBL" id="KAF5198522.1"/>
    </source>
</evidence>
<dbReference type="InterPro" id="IPR039653">
    <property type="entry name" value="Prenyltransferase"/>
</dbReference>
<comment type="caution">
    <text evidence="9">The sequence shown here is derived from an EMBL/GenBank/DDBJ whole genome shotgun (WGS) entry which is preliminary data.</text>
</comment>
<evidence type="ECO:0000256" key="6">
    <source>
        <dbReference type="ARBA" id="ARBA00022989"/>
    </source>
</evidence>
<dbReference type="PANTHER" id="PTHR11048">
    <property type="entry name" value="PRENYLTRANSFERASES"/>
    <property type="match status" value="1"/>
</dbReference>
<evidence type="ECO:0000256" key="7">
    <source>
        <dbReference type="ARBA" id="ARBA00023136"/>
    </source>
</evidence>